<evidence type="ECO:0000256" key="2">
    <source>
        <dbReference type="PIRSR" id="PIRSR000097-1"/>
    </source>
</evidence>
<feature type="active site" description="Proton donor" evidence="2">
    <location>
        <position position="53"/>
    </location>
</feature>
<dbReference type="SUPFAM" id="SSF51430">
    <property type="entry name" value="NAD(P)-linked oxidoreductase"/>
    <property type="match status" value="1"/>
</dbReference>
<accession>A0A9P6VY12</accession>
<dbReference type="FunFam" id="3.20.20.100:FF:000002">
    <property type="entry name" value="2,5-diketo-D-gluconic acid reductase A"/>
    <property type="match status" value="1"/>
</dbReference>
<evidence type="ECO:0000256" key="1">
    <source>
        <dbReference type="ARBA" id="ARBA00023002"/>
    </source>
</evidence>
<dbReference type="Gene3D" id="3.20.20.100">
    <property type="entry name" value="NADP-dependent oxidoreductase domain"/>
    <property type="match status" value="1"/>
</dbReference>
<evidence type="ECO:0000256" key="3">
    <source>
        <dbReference type="PIRSR" id="PIRSR000097-2"/>
    </source>
</evidence>
<dbReference type="InterPro" id="IPR020471">
    <property type="entry name" value="AKR"/>
</dbReference>
<name>A0A9P6VY12_RHOMI</name>
<sequence>MDVPDIPLNSGAKKLSIPAVGLGTWKSGPGEVANAVKTALRNGYKHLDLAWIYGNEQEVGQGIRDSGVPRDEIFITSKLWCTKHRDVEAAVKESLDLIGTDYLDLYLMHWPVPLNPNGNDAKFPKKEDGSRDLDTEWTINQTWEQMEALLEKGLVKAIGVSNFSEPVLDDLLKTAKVTPAANQVELHPYLPQHELLEYLEEKGIVAEAYSPLGSTDSPLLKDDDIKKIADKHGVSVGTILISYQVNRNVVVLPKSVTAQRIIDNLKIVKLDAEDMDTLNSLYKTKGQRFIKPDWGIDLKFKYW</sequence>
<evidence type="ECO:0000256" key="4">
    <source>
        <dbReference type="PIRSR" id="PIRSR000097-3"/>
    </source>
</evidence>
<dbReference type="InterPro" id="IPR018170">
    <property type="entry name" value="Aldo/ket_reductase_CS"/>
</dbReference>
<dbReference type="Proteomes" id="UP000777482">
    <property type="component" value="Unassembled WGS sequence"/>
</dbReference>
<dbReference type="InterPro" id="IPR036812">
    <property type="entry name" value="NAD(P)_OxRdtase_dom_sf"/>
</dbReference>
<evidence type="ECO:0000259" key="5">
    <source>
        <dbReference type="Pfam" id="PF00248"/>
    </source>
</evidence>
<dbReference type="PRINTS" id="PR00069">
    <property type="entry name" value="ALDKETRDTASE"/>
</dbReference>
<keyword evidence="1" id="KW-0560">Oxidoreductase</keyword>
<gene>
    <name evidence="6" type="ORF">C6P46_005357</name>
</gene>
<dbReference type="OrthoDB" id="416253at2759"/>
<dbReference type="PANTHER" id="PTHR11732">
    <property type="entry name" value="ALDO/KETO REDUCTASE"/>
    <property type="match status" value="1"/>
</dbReference>
<feature type="binding site" evidence="3">
    <location>
        <position position="109"/>
    </location>
    <ligand>
        <name>substrate</name>
    </ligand>
</feature>
<dbReference type="GO" id="GO:0016616">
    <property type="term" value="F:oxidoreductase activity, acting on the CH-OH group of donors, NAD or NADP as acceptor"/>
    <property type="evidence" value="ECO:0007669"/>
    <property type="project" value="UniProtKB-ARBA"/>
</dbReference>
<evidence type="ECO:0000313" key="7">
    <source>
        <dbReference type="Proteomes" id="UP000777482"/>
    </source>
</evidence>
<reference evidence="6 7" key="1">
    <citation type="submission" date="2020-11" db="EMBL/GenBank/DDBJ databases">
        <title>Kefir isolates.</title>
        <authorList>
            <person name="Marcisauskas S."/>
            <person name="Kim Y."/>
            <person name="Blasche S."/>
        </authorList>
    </citation>
    <scope>NUCLEOTIDE SEQUENCE [LARGE SCALE GENOMIC DNA]</scope>
    <source>
        <strain evidence="6 7">KR</strain>
    </source>
</reference>
<proteinExistence type="predicted"/>
<dbReference type="EMBL" id="PUHQ01000058">
    <property type="protein sequence ID" value="KAG0659061.1"/>
    <property type="molecule type" value="Genomic_DNA"/>
</dbReference>
<keyword evidence="7" id="KW-1185">Reference proteome</keyword>
<dbReference type="AlphaFoldDB" id="A0A9P6VY12"/>
<organism evidence="6 7">
    <name type="scientific">Rhodotorula mucilaginosa</name>
    <name type="common">Yeast</name>
    <name type="synonym">Rhodotorula rubra</name>
    <dbReference type="NCBI Taxonomy" id="5537"/>
    <lineage>
        <taxon>Eukaryota</taxon>
        <taxon>Fungi</taxon>
        <taxon>Dikarya</taxon>
        <taxon>Basidiomycota</taxon>
        <taxon>Pucciniomycotina</taxon>
        <taxon>Microbotryomycetes</taxon>
        <taxon>Sporidiobolales</taxon>
        <taxon>Sporidiobolaceae</taxon>
        <taxon>Rhodotorula</taxon>
    </lineage>
</organism>
<protein>
    <recommendedName>
        <fullName evidence="5">NADP-dependent oxidoreductase domain-containing protein</fullName>
    </recommendedName>
</protein>
<dbReference type="PIRSF" id="PIRSF000097">
    <property type="entry name" value="AKR"/>
    <property type="match status" value="1"/>
</dbReference>
<dbReference type="InterPro" id="IPR023210">
    <property type="entry name" value="NADP_OxRdtase_dom"/>
</dbReference>
<feature type="domain" description="NADP-dependent oxidoreductase" evidence="5">
    <location>
        <begin position="20"/>
        <end position="282"/>
    </location>
</feature>
<comment type="caution">
    <text evidence="6">The sequence shown here is derived from an EMBL/GenBank/DDBJ whole genome shotgun (WGS) entry which is preliminary data.</text>
</comment>
<evidence type="ECO:0000313" key="6">
    <source>
        <dbReference type="EMBL" id="KAG0659061.1"/>
    </source>
</evidence>
<dbReference type="Pfam" id="PF00248">
    <property type="entry name" value="Aldo_ket_red"/>
    <property type="match status" value="1"/>
</dbReference>
<dbReference type="PROSITE" id="PS00062">
    <property type="entry name" value="ALDOKETO_REDUCTASE_2"/>
    <property type="match status" value="1"/>
</dbReference>
<feature type="site" description="Lowers pKa of active site Tyr" evidence="4">
    <location>
        <position position="78"/>
    </location>
</feature>